<keyword evidence="10 17" id="KW-0408">Iron</keyword>
<evidence type="ECO:0000256" key="12">
    <source>
        <dbReference type="ARBA" id="ARBA00023134"/>
    </source>
</evidence>
<evidence type="ECO:0000256" key="16">
    <source>
        <dbReference type="PIRSR" id="PIRSR603373-2"/>
    </source>
</evidence>
<evidence type="ECO:0000313" key="19">
    <source>
        <dbReference type="EMBL" id="MBC8569237.1"/>
    </source>
</evidence>
<protein>
    <recommendedName>
        <fullName evidence="14 17">Ferrous iron transport protein B</fullName>
    </recommendedName>
</protein>
<evidence type="ECO:0000256" key="2">
    <source>
        <dbReference type="ARBA" id="ARBA00004429"/>
    </source>
</evidence>
<dbReference type="PROSITE" id="PS51711">
    <property type="entry name" value="G_FEOB"/>
    <property type="match status" value="1"/>
</dbReference>
<keyword evidence="13 17" id="KW-0472">Membrane</keyword>
<evidence type="ECO:0000256" key="3">
    <source>
        <dbReference type="ARBA" id="ARBA00022448"/>
    </source>
</evidence>
<reference evidence="19" key="1">
    <citation type="submission" date="2020-08" db="EMBL/GenBank/DDBJ databases">
        <title>Genome public.</title>
        <authorList>
            <person name="Liu C."/>
            <person name="Sun Q."/>
        </authorList>
    </citation>
    <scope>NUCLEOTIDE SEQUENCE</scope>
    <source>
        <strain evidence="19">NSJ-54</strain>
    </source>
</reference>
<evidence type="ECO:0000256" key="15">
    <source>
        <dbReference type="PIRSR" id="PIRSR603373-1"/>
    </source>
</evidence>
<feature type="binding site" evidence="15">
    <location>
        <begin position="57"/>
        <end position="60"/>
    </location>
    <ligand>
        <name>GTP</name>
        <dbReference type="ChEBI" id="CHEBI:37565"/>
        <label>1</label>
    </ligand>
</feature>
<dbReference type="InterPro" id="IPR041069">
    <property type="entry name" value="FeoB_Cyto"/>
</dbReference>
<keyword evidence="6" id="KW-0997">Cell inner membrane</keyword>
<evidence type="ECO:0000256" key="17">
    <source>
        <dbReference type="RuleBase" id="RU362098"/>
    </source>
</evidence>
<feature type="binding site" evidence="16">
    <location>
        <position position="28"/>
    </location>
    <ligand>
        <name>Mg(2+)</name>
        <dbReference type="ChEBI" id="CHEBI:18420"/>
        <label>2</label>
    </ligand>
</feature>
<keyword evidence="16" id="KW-0479">Metal-binding</keyword>
<keyword evidence="8 15" id="KW-0547">Nucleotide-binding</keyword>
<keyword evidence="16" id="KW-0460">Magnesium</keyword>
<keyword evidence="11" id="KW-0406">Ion transport</keyword>
<dbReference type="InterPro" id="IPR027417">
    <property type="entry name" value="P-loop_NTPase"/>
</dbReference>
<comment type="function">
    <text evidence="1 17">Probable transporter of a GTP-driven Fe(2+) uptake system.</text>
</comment>
<dbReference type="EMBL" id="JACRTC010000001">
    <property type="protein sequence ID" value="MBC8569237.1"/>
    <property type="molecule type" value="Genomic_DNA"/>
</dbReference>
<dbReference type="RefSeq" id="WP_262396347.1">
    <property type="nucleotide sequence ID" value="NZ_JACRTC010000001.1"/>
</dbReference>
<comment type="caution">
    <text evidence="19">The sequence shown here is derived from an EMBL/GenBank/DDBJ whole genome shotgun (WGS) entry which is preliminary data.</text>
</comment>
<comment type="subcellular location">
    <subcellularLocation>
        <location evidence="2">Cell inner membrane</location>
        <topology evidence="2">Multi-pass membrane protein</topology>
    </subcellularLocation>
    <subcellularLocation>
        <location evidence="17">Cell membrane</location>
        <topology evidence="17">Multi-pass membrane protein</topology>
    </subcellularLocation>
</comment>
<comment type="similarity">
    <text evidence="17">Belongs to the TRAFAC class TrmE-Era-EngA-EngB-Septin-like GTPase superfamily. FeoB GTPase (TC 9.A.8) family.</text>
</comment>
<feature type="binding site" evidence="15">
    <location>
        <begin position="117"/>
        <end position="120"/>
    </location>
    <ligand>
        <name>GTP</name>
        <dbReference type="ChEBI" id="CHEBI:37565"/>
        <label>1</label>
    </ligand>
</feature>
<sequence>MGAPDGKVIALVGNPNCGKTTLFNALTGSQQYVGNWPGVTVEKKEGRMKEGGLRVMDLPGIYSLSPYTMEEIIARDYILDGGPDLLLNIVDGTNLERNLYLSLQLLELGLPTVIAVNMMDDVRAKGDQIDCGMLSQGLGVPVIPITARRGENLPALLSAVEDCLQRGRGPARRIRYDDATERAMGRMERMLNQQGVDFGGRNRFYLPKLLEDDGEIKDRLALSEEARRQMEQIVQDYEATSRYGDRETMVADARYRAITELCGEAVIKNQRPGAMTLSDKIDRIATSRIFALPVFLFLMFLMFSLTFGPVGRVLGEGVEALMAAVGNGVRTLLDAACASPWTYSLLLDAVVAGVGAVLSFLPQIMLLFFFLSLLEDSGYMARAAFIMDRLLRKLGLSGKSFIPMLMGFGCTTPAVMAARTMENEKERRMTIMLTPFMSCSARLPIYALFASIFFPRYTGLVIFAMYLTGMLVAILCGLLLKKTVLKEDNSTFVMELPPYRLPTLKSMGLHMWDKCKGFLIRAGTLIFLMTVLIWLLQHFDFHLRMVDDMSQSIFAVAGSTLAPVFAPLGFGFWQASVALLTGLVAKETVVSSFMLLYGCADKAALGGILATAFTPLSALSFLVFVLLYMPCVSAFASICREMNSFKWAGATVALQMGAAYLGSLLVFQVGSLLL</sequence>
<dbReference type="GO" id="GO:0015093">
    <property type="term" value="F:ferrous iron transmembrane transporter activity"/>
    <property type="evidence" value="ECO:0007669"/>
    <property type="project" value="UniProtKB-UniRule"/>
</dbReference>
<evidence type="ECO:0000256" key="1">
    <source>
        <dbReference type="ARBA" id="ARBA00003926"/>
    </source>
</evidence>
<dbReference type="InterPro" id="IPR011642">
    <property type="entry name" value="Gate_dom"/>
</dbReference>
<dbReference type="GO" id="GO:0005886">
    <property type="term" value="C:plasma membrane"/>
    <property type="evidence" value="ECO:0007669"/>
    <property type="project" value="UniProtKB-SubCell"/>
</dbReference>
<accession>A0A926IAM0</accession>
<dbReference type="InterPro" id="IPR003373">
    <property type="entry name" value="Fe2_transport_prot-B"/>
</dbReference>
<dbReference type="Pfam" id="PF07670">
    <property type="entry name" value="Gate"/>
    <property type="match status" value="2"/>
</dbReference>
<dbReference type="NCBIfam" id="TIGR00437">
    <property type="entry name" value="feoB"/>
    <property type="match status" value="1"/>
</dbReference>
<dbReference type="GO" id="GO:0046872">
    <property type="term" value="F:metal ion binding"/>
    <property type="evidence" value="ECO:0007669"/>
    <property type="project" value="UniProtKB-KW"/>
</dbReference>
<feature type="domain" description="FeoB-type G" evidence="18">
    <location>
        <begin position="6"/>
        <end position="166"/>
    </location>
</feature>
<dbReference type="InterPro" id="IPR011640">
    <property type="entry name" value="Fe2_transport_prot_B_C"/>
</dbReference>
<keyword evidence="3 17" id="KW-0813">Transport</keyword>
<keyword evidence="7 17" id="KW-0812">Transmembrane</keyword>
<dbReference type="CDD" id="cd01879">
    <property type="entry name" value="FeoB"/>
    <property type="match status" value="1"/>
</dbReference>
<dbReference type="PANTHER" id="PTHR43185">
    <property type="entry name" value="FERROUS IRON TRANSPORT PROTEIN B"/>
    <property type="match status" value="1"/>
</dbReference>
<evidence type="ECO:0000256" key="5">
    <source>
        <dbReference type="ARBA" id="ARBA00022496"/>
    </source>
</evidence>
<dbReference type="InterPro" id="IPR006073">
    <property type="entry name" value="GTP-bd"/>
</dbReference>
<feature type="binding site" evidence="16">
    <location>
        <position position="25"/>
    </location>
    <ligand>
        <name>Mg(2+)</name>
        <dbReference type="ChEBI" id="CHEBI:18420"/>
        <label>2</label>
    </ligand>
</feature>
<feature type="transmembrane region" description="Helical" evidence="17">
    <location>
        <begin position="518"/>
        <end position="537"/>
    </location>
</feature>
<feature type="binding site" evidence="16">
    <location>
        <position position="27"/>
    </location>
    <ligand>
        <name>Mg(2+)</name>
        <dbReference type="ChEBI" id="CHEBI:18420"/>
        <label>2</label>
    </ligand>
</feature>
<name>A0A926IAM0_9FIRM</name>
<keyword evidence="20" id="KW-1185">Reference proteome</keyword>
<dbReference type="Pfam" id="PF07664">
    <property type="entry name" value="FeoB_C"/>
    <property type="match status" value="1"/>
</dbReference>
<feature type="transmembrane region" description="Helical" evidence="17">
    <location>
        <begin position="603"/>
        <end position="627"/>
    </location>
</feature>
<evidence type="ECO:0000256" key="8">
    <source>
        <dbReference type="ARBA" id="ARBA00022741"/>
    </source>
</evidence>
<evidence type="ECO:0000256" key="11">
    <source>
        <dbReference type="ARBA" id="ARBA00023065"/>
    </source>
</evidence>
<feature type="binding site" evidence="15">
    <location>
        <begin position="38"/>
        <end position="42"/>
    </location>
    <ligand>
        <name>GTP</name>
        <dbReference type="ChEBI" id="CHEBI:37565"/>
        <label>1</label>
    </ligand>
</feature>
<feature type="transmembrane region" description="Helical" evidence="17">
    <location>
        <begin position="460"/>
        <end position="480"/>
    </location>
</feature>
<dbReference type="Pfam" id="PF17910">
    <property type="entry name" value="FeoB_Cyto"/>
    <property type="match status" value="1"/>
</dbReference>
<feature type="binding site" evidence="16">
    <location>
        <position position="24"/>
    </location>
    <ligand>
        <name>Mg(2+)</name>
        <dbReference type="ChEBI" id="CHEBI:18420"/>
        <label>2</label>
    </ligand>
</feature>
<dbReference type="Proteomes" id="UP000660861">
    <property type="component" value="Unassembled WGS sequence"/>
</dbReference>
<gene>
    <name evidence="19" type="primary">feoB</name>
    <name evidence="19" type="ORF">H8709_00135</name>
</gene>
<keyword evidence="12 15" id="KW-0342">GTP-binding</keyword>
<dbReference type="SUPFAM" id="SSF52540">
    <property type="entry name" value="P-loop containing nucleoside triphosphate hydrolases"/>
    <property type="match status" value="1"/>
</dbReference>
<feature type="transmembrane region" description="Helical" evidence="17">
    <location>
        <begin position="345"/>
        <end position="371"/>
    </location>
</feature>
<evidence type="ECO:0000256" key="14">
    <source>
        <dbReference type="NCBIfam" id="TIGR00437"/>
    </source>
</evidence>
<evidence type="ECO:0000256" key="4">
    <source>
        <dbReference type="ARBA" id="ARBA00022475"/>
    </source>
</evidence>
<organism evidence="19 20">
    <name type="scientific">Zongyangia hominis</name>
    <dbReference type="NCBI Taxonomy" id="2763677"/>
    <lineage>
        <taxon>Bacteria</taxon>
        <taxon>Bacillati</taxon>
        <taxon>Bacillota</taxon>
        <taxon>Clostridia</taxon>
        <taxon>Eubacteriales</taxon>
        <taxon>Oscillospiraceae</taxon>
        <taxon>Zongyangia</taxon>
    </lineage>
</organism>
<dbReference type="GO" id="GO:0005525">
    <property type="term" value="F:GTP binding"/>
    <property type="evidence" value="ECO:0007669"/>
    <property type="project" value="UniProtKB-KW"/>
</dbReference>
<evidence type="ECO:0000256" key="9">
    <source>
        <dbReference type="ARBA" id="ARBA00022989"/>
    </source>
</evidence>
<feature type="transmembrane region" description="Helical" evidence="17">
    <location>
        <begin position="400"/>
        <end position="418"/>
    </location>
</feature>
<dbReference type="Gene3D" id="3.40.50.300">
    <property type="entry name" value="P-loop containing nucleotide triphosphate hydrolases"/>
    <property type="match status" value="1"/>
</dbReference>
<dbReference type="PRINTS" id="PR00326">
    <property type="entry name" value="GTP1OBG"/>
</dbReference>
<dbReference type="Gene3D" id="1.10.287.1770">
    <property type="match status" value="1"/>
</dbReference>
<dbReference type="InterPro" id="IPR030389">
    <property type="entry name" value="G_FEOB_dom"/>
</dbReference>
<feature type="transmembrane region" description="Helical" evidence="17">
    <location>
        <begin position="289"/>
        <end position="307"/>
    </location>
</feature>
<feature type="binding site" evidence="15">
    <location>
        <begin position="13"/>
        <end position="20"/>
    </location>
    <ligand>
        <name>GTP</name>
        <dbReference type="ChEBI" id="CHEBI:37565"/>
        <label>1</label>
    </ligand>
</feature>
<dbReference type="Pfam" id="PF02421">
    <property type="entry name" value="FeoB_N"/>
    <property type="match status" value="1"/>
</dbReference>
<evidence type="ECO:0000256" key="7">
    <source>
        <dbReference type="ARBA" id="ARBA00022692"/>
    </source>
</evidence>
<dbReference type="FunFam" id="3.40.50.300:FF:000426">
    <property type="entry name" value="Ferrous iron transport protein B"/>
    <property type="match status" value="1"/>
</dbReference>
<evidence type="ECO:0000313" key="20">
    <source>
        <dbReference type="Proteomes" id="UP000660861"/>
    </source>
</evidence>
<proteinExistence type="inferred from homology"/>
<feature type="transmembrane region" description="Helical" evidence="17">
    <location>
        <begin position="647"/>
        <end position="669"/>
    </location>
</feature>
<evidence type="ECO:0000256" key="6">
    <source>
        <dbReference type="ARBA" id="ARBA00022519"/>
    </source>
</evidence>
<evidence type="ECO:0000256" key="10">
    <source>
        <dbReference type="ARBA" id="ARBA00023004"/>
    </source>
</evidence>
<dbReference type="InterPro" id="IPR050860">
    <property type="entry name" value="FeoB_GTPase"/>
</dbReference>
<feature type="transmembrane region" description="Helical" evidence="17">
    <location>
        <begin position="549"/>
        <end position="570"/>
    </location>
</feature>
<dbReference type="PANTHER" id="PTHR43185:SF1">
    <property type="entry name" value="FE(2+) TRANSPORTER FEOB"/>
    <property type="match status" value="1"/>
</dbReference>
<keyword evidence="5 17" id="KW-0410">Iron transport</keyword>
<keyword evidence="9 17" id="KW-1133">Transmembrane helix</keyword>
<keyword evidence="4" id="KW-1003">Cell membrane</keyword>
<feature type="transmembrane region" description="Helical" evidence="17">
    <location>
        <begin position="430"/>
        <end position="454"/>
    </location>
</feature>
<evidence type="ECO:0000259" key="18">
    <source>
        <dbReference type="PROSITE" id="PS51711"/>
    </source>
</evidence>
<evidence type="ECO:0000256" key="13">
    <source>
        <dbReference type="ARBA" id="ARBA00023136"/>
    </source>
</evidence>
<dbReference type="AlphaFoldDB" id="A0A926IAM0"/>